<feature type="region of interest" description="Disordered" evidence="1">
    <location>
        <begin position="151"/>
        <end position="176"/>
    </location>
</feature>
<comment type="caution">
    <text evidence="2">The sequence shown here is derived from an EMBL/GenBank/DDBJ whole genome shotgun (WGS) entry which is preliminary data.</text>
</comment>
<feature type="region of interest" description="Disordered" evidence="1">
    <location>
        <begin position="411"/>
        <end position="431"/>
    </location>
</feature>
<reference evidence="2 3" key="2">
    <citation type="submission" date="2021-10" db="EMBL/GenBank/DDBJ databases">
        <authorList>
            <person name="Piombo E."/>
        </authorList>
    </citation>
    <scope>NUCLEOTIDE SEQUENCE [LARGE SCALE GENOMIC DNA]</scope>
</reference>
<evidence type="ECO:0000313" key="3">
    <source>
        <dbReference type="Proteomes" id="UP000775872"/>
    </source>
</evidence>
<dbReference type="Proteomes" id="UP000775872">
    <property type="component" value="Unassembled WGS sequence"/>
</dbReference>
<reference evidence="3" key="1">
    <citation type="submission" date="2019-06" db="EMBL/GenBank/DDBJ databases">
        <authorList>
            <person name="Broberg M."/>
        </authorList>
    </citation>
    <scope>NUCLEOTIDE SEQUENCE [LARGE SCALE GENOMIC DNA]</scope>
</reference>
<evidence type="ECO:0000256" key="1">
    <source>
        <dbReference type="SAM" id="MobiDB-lite"/>
    </source>
</evidence>
<dbReference type="AlphaFoldDB" id="A0A9N9Z6I4"/>
<dbReference type="OrthoDB" id="5244801at2759"/>
<name>A0A9N9Z6I4_9HYPO</name>
<feature type="region of interest" description="Disordered" evidence="1">
    <location>
        <begin position="69"/>
        <end position="113"/>
    </location>
</feature>
<protein>
    <submittedName>
        <fullName evidence="2">Uncharacterized protein</fullName>
    </submittedName>
</protein>
<accession>A0A9N9Z6I4</accession>
<proteinExistence type="predicted"/>
<gene>
    <name evidence="2" type="ORF">CSOL1703_00001932</name>
</gene>
<dbReference type="EMBL" id="CABFOC020000035">
    <property type="protein sequence ID" value="CAH0049969.1"/>
    <property type="molecule type" value="Genomic_DNA"/>
</dbReference>
<feature type="compositionally biased region" description="Polar residues" evidence="1">
    <location>
        <begin position="411"/>
        <end position="420"/>
    </location>
</feature>
<organism evidence="2 3">
    <name type="scientific">Clonostachys solani</name>
    <dbReference type="NCBI Taxonomy" id="160281"/>
    <lineage>
        <taxon>Eukaryota</taxon>
        <taxon>Fungi</taxon>
        <taxon>Dikarya</taxon>
        <taxon>Ascomycota</taxon>
        <taxon>Pezizomycotina</taxon>
        <taxon>Sordariomycetes</taxon>
        <taxon>Hypocreomycetidae</taxon>
        <taxon>Hypocreales</taxon>
        <taxon>Bionectriaceae</taxon>
        <taxon>Clonostachys</taxon>
    </lineage>
</organism>
<sequence>MANGLDKLERFFFQKRKALGVSVTASTVPSSPTKQHMDLQFPSPSFIRPKTSRMAAREEVRYTPGARFQATNETDFPQRYGSIDSRKSRATSTSREWTLAGPRSSSLDKSSPEIGPLPDWELLSNQTIDILNQDLCDDIKRKLGEPIINPTTALIPHPDQNKGSEPSPHSSFSSASLQEPEVCDFFTLSDENVAESYVEGSLFSDDPRRSYTSITLAPSVLSLPLRDPPLLTLEQPSTSRPARVAAFEAARIASRYKFDMLYVVNLWPENTVSHSPRDSYPIQGMTGRLLVAYGLHHSPSPFQISSEVHTKILQSPGWMEYRDEQAENDFACAYAYTFYPRSAGDKRDSGSSLSTQSTTATLVDRGIVFAAFRKKDTQNSTHYPTLDELAYLGRDVETMIQVLIDIHNTRQMRQAPSQQEYSDETGPMPVL</sequence>
<feature type="compositionally biased region" description="Low complexity" evidence="1">
    <location>
        <begin position="164"/>
        <end position="176"/>
    </location>
</feature>
<evidence type="ECO:0000313" key="2">
    <source>
        <dbReference type="EMBL" id="CAH0049969.1"/>
    </source>
</evidence>
<keyword evidence="3" id="KW-1185">Reference proteome</keyword>